<dbReference type="AlphaFoldDB" id="A0A1I3KC25"/>
<keyword evidence="3" id="KW-1185">Reference proteome</keyword>
<dbReference type="SUPFAM" id="SSF56300">
    <property type="entry name" value="Metallo-dependent phosphatases"/>
    <property type="match status" value="1"/>
</dbReference>
<protein>
    <submittedName>
        <fullName evidence="2">PhoD-like phosphatase</fullName>
    </submittedName>
</protein>
<accession>A0A1I3KC25</accession>
<proteinExistence type="predicted"/>
<sequence length="200" mass="22251">MRFAQYKSDTNLQAAHAALPWIAVFDDHEVQNNWAGDHSDTGIPRGEFRARRAAAFQAYYEHLPLRRAQRPTGPDIRIHRRLVLGDLVDFHVLDTRQYRSPAHTMLGAPQKDWLFHNAHGNFVADVHADFDDPTSPVVATEFVGTSISSEGDGIDHPPGAAALLRANPHRKFDRVSRPQASVCVVASFELEAGCRGAQPR</sequence>
<dbReference type="InterPro" id="IPR018946">
    <property type="entry name" value="PhoD-like_MPP"/>
</dbReference>
<dbReference type="Proteomes" id="UP000199025">
    <property type="component" value="Unassembled WGS sequence"/>
</dbReference>
<dbReference type="Pfam" id="PF09423">
    <property type="entry name" value="PhoD"/>
    <property type="match status" value="2"/>
</dbReference>
<dbReference type="InterPro" id="IPR038607">
    <property type="entry name" value="PhoD-like_sf"/>
</dbReference>
<dbReference type="Gene3D" id="3.60.21.70">
    <property type="entry name" value="PhoD-like phosphatase"/>
    <property type="match status" value="2"/>
</dbReference>
<dbReference type="RefSeq" id="WP_245782845.1">
    <property type="nucleotide sequence ID" value="NZ_FORP01000001.1"/>
</dbReference>
<dbReference type="EMBL" id="FORP01000001">
    <property type="protein sequence ID" value="SFI69848.1"/>
    <property type="molecule type" value="Genomic_DNA"/>
</dbReference>
<evidence type="ECO:0000313" key="2">
    <source>
        <dbReference type="EMBL" id="SFI69848.1"/>
    </source>
</evidence>
<reference evidence="2 3" key="1">
    <citation type="submission" date="2016-10" db="EMBL/GenBank/DDBJ databases">
        <authorList>
            <person name="de Groot N.N."/>
        </authorList>
    </citation>
    <scope>NUCLEOTIDE SEQUENCE [LARGE SCALE GENOMIC DNA]</scope>
    <source>
        <strain evidence="2 3">DSM 44468</strain>
    </source>
</reference>
<feature type="domain" description="PhoD-like phosphatase metallophosphatase" evidence="1">
    <location>
        <begin position="2"/>
        <end position="116"/>
    </location>
</feature>
<organism evidence="2 3">
    <name type="scientific">Amycolatopsis sacchari</name>
    <dbReference type="NCBI Taxonomy" id="115433"/>
    <lineage>
        <taxon>Bacteria</taxon>
        <taxon>Bacillati</taxon>
        <taxon>Actinomycetota</taxon>
        <taxon>Actinomycetes</taxon>
        <taxon>Pseudonocardiales</taxon>
        <taxon>Pseudonocardiaceae</taxon>
        <taxon>Amycolatopsis</taxon>
    </lineage>
</organism>
<evidence type="ECO:0000313" key="3">
    <source>
        <dbReference type="Proteomes" id="UP000199025"/>
    </source>
</evidence>
<feature type="domain" description="PhoD-like phosphatase metallophosphatase" evidence="1">
    <location>
        <begin position="117"/>
        <end position="175"/>
    </location>
</feature>
<name>A0A1I3KC25_9PSEU</name>
<gene>
    <name evidence="2" type="ORF">SAMN05421835_101490</name>
</gene>
<dbReference type="InterPro" id="IPR029052">
    <property type="entry name" value="Metallo-depent_PP-like"/>
</dbReference>
<dbReference type="STRING" id="115433.SAMN05421835_101490"/>
<dbReference type="PANTHER" id="PTHR43606:SF2">
    <property type="entry name" value="ALKALINE PHOSPHATASE FAMILY PROTEIN (AFU_ORTHOLOGUE AFUA_5G03860)"/>
    <property type="match status" value="1"/>
</dbReference>
<evidence type="ECO:0000259" key="1">
    <source>
        <dbReference type="Pfam" id="PF09423"/>
    </source>
</evidence>
<dbReference type="InterPro" id="IPR052900">
    <property type="entry name" value="Phospholipid_Metab_Enz"/>
</dbReference>
<dbReference type="PANTHER" id="PTHR43606">
    <property type="entry name" value="PHOSPHATASE, PUTATIVE (AFU_ORTHOLOGUE AFUA_6G08710)-RELATED"/>
    <property type="match status" value="1"/>
</dbReference>